<dbReference type="EMBL" id="CP014806">
    <property type="protein sequence ID" value="AMW98071.1"/>
    <property type="molecule type" value="Genomic_DNA"/>
</dbReference>
<dbReference type="PRINTS" id="PR00035">
    <property type="entry name" value="HTHGNTR"/>
</dbReference>
<dbReference type="Pfam" id="PF00392">
    <property type="entry name" value="GntR"/>
    <property type="match status" value="1"/>
</dbReference>
<dbReference type="RefSeq" id="WP_066784374.1">
    <property type="nucleotide sequence ID" value="NZ_CP014806.1"/>
</dbReference>
<dbReference type="OrthoDB" id="9801546at2"/>
<proteinExistence type="predicted"/>
<dbReference type="AlphaFoldDB" id="A0A143H9T1"/>
<name>A0A143H9T1_9BACL</name>
<gene>
    <name evidence="5" type="ORF">ATY39_00750</name>
</gene>
<organism evidence="5 6">
    <name type="scientific">Rummeliibacillus stabekisii</name>
    <dbReference type="NCBI Taxonomy" id="241244"/>
    <lineage>
        <taxon>Bacteria</taxon>
        <taxon>Bacillati</taxon>
        <taxon>Bacillota</taxon>
        <taxon>Bacilli</taxon>
        <taxon>Bacillales</taxon>
        <taxon>Caryophanaceae</taxon>
        <taxon>Rummeliibacillus</taxon>
    </lineage>
</organism>
<keyword evidence="6" id="KW-1185">Reference proteome</keyword>
<keyword evidence="1" id="KW-0805">Transcription regulation</keyword>
<evidence type="ECO:0000256" key="1">
    <source>
        <dbReference type="ARBA" id="ARBA00023015"/>
    </source>
</evidence>
<dbReference type="InterPro" id="IPR011711">
    <property type="entry name" value="GntR_C"/>
</dbReference>
<dbReference type="SMART" id="SM00895">
    <property type="entry name" value="FCD"/>
    <property type="match status" value="1"/>
</dbReference>
<evidence type="ECO:0000256" key="3">
    <source>
        <dbReference type="ARBA" id="ARBA00023163"/>
    </source>
</evidence>
<dbReference type="GO" id="GO:0003677">
    <property type="term" value="F:DNA binding"/>
    <property type="evidence" value="ECO:0007669"/>
    <property type="project" value="UniProtKB-KW"/>
</dbReference>
<dbReference type="Pfam" id="PF07729">
    <property type="entry name" value="FCD"/>
    <property type="match status" value="1"/>
</dbReference>
<sequence>MVIQKISLVDLAIDRIKNYIKDQDYKPNDRFLSEKELVAKLQVSRTVVREALISLQTIGILTIKSGGGVYIAEPKLDSITEILKFHYDTYGIKLKELIETREIVEMGALRLIIENNTLADTTELTNLNESYYQAILAKDDPKPYDRLFHQALMKATDNSTYYLFSEIINEYFSFVCIDVKEKEDELLQAYTEHKAIIGTIETGNLHEAQNKMKKHFEPIFKLVQQLKETPEDGADSIL</sequence>
<dbReference type="KEGG" id="rst:ATY39_00750"/>
<dbReference type="GO" id="GO:0003700">
    <property type="term" value="F:DNA-binding transcription factor activity"/>
    <property type="evidence" value="ECO:0007669"/>
    <property type="project" value="InterPro"/>
</dbReference>
<dbReference type="InterPro" id="IPR036388">
    <property type="entry name" value="WH-like_DNA-bd_sf"/>
</dbReference>
<feature type="domain" description="HTH gntR-type" evidence="4">
    <location>
        <begin position="6"/>
        <end position="74"/>
    </location>
</feature>
<dbReference type="SUPFAM" id="SSF46785">
    <property type="entry name" value="Winged helix' DNA-binding domain"/>
    <property type="match status" value="1"/>
</dbReference>
<dbReference type="PANTHER" id="PTHR43537:SF54">
    <property type="entry name" value="TRANSCRIPTIONAL REGULATOR, GNTR FAMILY"/>
    <property type="match status" value="1"/>
</dbReference>
<dbReference type="Proteomes" id="UP000076021">
    <property type="component" value="Chromosome"/>
</dbReference>
<dbReference type="InterPro" id="IPR008920">
    <property type="entry name" value="TF_FadR/GntR_C"/>
</dbReference>
<keyword evidence="3" id="KW-0804">Transcription</keyword>
<dbReference type="PANTHER" id="PTHR43537">
    <property type="entry name" value="TRANSCRIPTIONAL REGULATOR, GNTR FAMILY"/>
    <property type="match status" value="1"/>
</dbReference>
<dbReference type="SMART" id="SM00345">
    <property type="entry name" value="HTH_GNTR"/>
    <property type="match status" value="1"/>
</dbReference>
<evidence type="ECO:0000313" key="5">
    <source>
        <dbReference type="EMBL" id="AMW98071.1"/>
    </source>
</evidence>
<dbReference type="InterPro" id="IPR000524">
    <property type="entry name" value="Tscrpt_reg_HTH_GntR"/>
</dbReference>
<accession>A0A143H9T1</accession>
<dbReference type="Gene3D" id="1.20.120.530">
    <property type="entry name" value="GntR ligand-binding domain-like"/>
    <property type="match status" value="1"/>
</dbReference>
<dbReference type="InterPro" id="IPR036390">
    <property type="entry name" value="WH_DNA-bd_sf"/>
</dbReference>
<protein>
    <recommendedName>
        <fullName evidence="4">HTH gntR-type domain-containing protein</fullName>
    </recommendedName>
</protein>
<evidence type="ECO:0000256" key="2">
    <source>
        <dbReference type="ARBA" id="ARBA00023125"/>
    </source>
</evidence>
<reference evidence="6" key="2">
    <citation type="submission" date="2016-03" db="EMBL/GenBank/DDBJ databases">
        <authorList>
            <person name="Ploux O."/>
        </authorList>
    </citation>
    <scope>NUCLEOTIDE SEQUENCE [LARGE SCALE GENOMIC DNA]</scope>
    <source>
        <strain evidence="6">PP9</strain>
    </source>
</reference>
<keyword evidence="2" id="KW-0238">DNA-binding</keyword>
<dbReference type="CDD" id="cd07377">
    <property type="entry name" value="WHTH_GntR"/>
    <property type="match status" value="1"/>
</dbReference>
<evidence type="ECO:0000313" key="6">
    <source>
        <dbReference type="Proteomes" id="UP000076021"/>
    </source>
</evidence>
<reference evidence="5 6" key="1">
    <citation type="journal article" date="2016" name="Genome Announc.">
        <title>Whole-Genome Sequence of Rummeliibacillus stabekisii Strain PP9 Isolated from Antarctic Soil.</title>
        <authorList>
            <person name="da Mota F.F."/>
            <person name="Vollu R.E."/>
            <person name="Jurelevicius D."/>
            <person name="Seldin L."/>
        </authorList>
    </citation>
    <scope>NUCLEOTIDE SEQUENCE [LARGE SCALE GENOMIC DNA]</scope>
    <source>
        <strain evidence="5 6">PP9</strain>
    </source>
</reference>
<dbReference type="PROSITE" id="PS50949">
    <property type="entry name" value="HTH_GNTR"/>
    <property type="match status" value="1"/>
</dbReference>
<dbReference type="Gene3D" id="1.10.10.10">
    <property type="entry name" value="Winged helix-like DNA-binding domain superfamily/Winged helix DNA-binding domain"/>
    <property type="match status" value="1"/>
</dbReference>
<dbReference type="STRING" id="241244.ATY39_00750"/>
<dbReference type="SUPFAM" id="SSF48008">
    <property type="entry name" value="GntR ligand-binding domain-like"/>
    <property type="match status" value="1"/>
</dbReference>
<evidence type="ECO:0000259" key="4">
    <source>
        <dbReference type="PROSITE" id="PS50949"/>
    </source>
</evidence>